<dbReference type="InterPro" id="IPR036249">
    <property type="entry name" value="Thioredoxin-like_sf"/>
</dbReference>
<gene>
    <name evidence="2" type="ORF">J8F10_34975</name>
</gene>
<keyword evidence="3" id="KW-1185">Reference proteome</keyword>
<dbReference type="Proteomes" id="UP000676565">
    <property type="component" value="Unassembled WGS sequence"/>
</dbReference>
<accession>A0ABS5C398</accession>
<comment type="caution">
    <text evidence="2">The sequence shown here is derived from an EMBL/GenBank/DDBJ whole genome shotgun (WGS) entry which is preliminary data.</text>
</comment>
<organism evidence="2 3">
    <name type="scientific">Gemmata palustris</name>
    <dbReference type="NCBI Taxonomy" id="2822762"/>
    <lineage>
        <taxon>Bacteria</taxon>
        <taxon>Pseudomonadati</taxon>
        <taxon>Planctomycetota</taxon>
        <taxon>Planctomycetia</taxon>
        <taxon>Gemmatales</taxon>
        <taxon>Gemmataceae</taxon>
        <taxon>Gemmata</taxon>
    </lineage>
</organism>
<dbReference type="RefSeq" id="WP_210662541.1">
    <property type="nucleotide sequence ID" value="NZ_JAGKQQ010000002.1"/>
</dbReference>
<name>A0ABS5C398_9BACT</name>
<protein>
    <recommendedName>
        <fullName evidence="4">RedB protein</fullName>
    </recommendedName>
</protein>
<evidence type="ECO:0008006" key="4">
    <source>
        <dbReference type="Google" id="ProtNLM"/>
    </source>
</evidence>
<proteinExistence type="predicted"/>
<sequence>MAREIAVWLIGLVWLSAIAGGFWLWERYDATPGTVGAQTAAPDESAPGGWCLTVFAHPRCPCTRATLGETAELVRAAPELSVRVLFVRPPDAPDGWEHGESWDLAARIPRTEVALDEAGAGAHRFGAETSGQAVLTDPAGRIVFRGGLTAARGRAGESAGRRAVLDWMSGHLAPARAPVFGCPLLTP</sequence>
<reference evidence="2 3" key="1">
    <citation type="submission" date="2021-04" db="EMBL/GenBank/DDBJ databases">
        <authorList>
            <person name="Ivanova A."/>
        </authorList>
    </citation>
    <scope>NUCLEOTIDE SEQUENCE [LARGE SCALE GENOMIC DNA]</scope>
    <source>
        <strain evidence="2 3">G18</strain>
    </source>
</reference>
<evidence type="ECO:0000256" key="1">
    <source>
        <dbReference type="SAM" id="Phobius"/>
    </source>
</evidence>
<dbReference type="EMBL" id="JAGKQQ010000002">
    <property type="protein sequence ID" value="MBP3960459.1"/>
    <property type="molecule type" value="Genomic_DNA"/>
</dbReference>
<keyword evidence="1" id="KW-1133">Transmembrane helix</keyword>
<dbReference type="Gene3D" id="3.40.30.10">
    <property type="entry name" value="Glutaredoxin"/>
    <property type="match status" value="1"/>
</dbReference>
<feature type="transmembrane region" description="Helical" evidence="1">
    <location>
        <begin position="6"/>
        <end position="25"/>
    </location>
</feature>
<evidence type="ECO:0000313" key="2">
    <source>
        <dbReference type="EMBL" id="MBP3960459.1"/>
    </source>
</evidence>
<dbReference type="SUPFAM" id="SSF52833">
    <property type="entry name" value="Thioredoxin-like"/>
    <property type="match status" value="1"/>
</dbReference>
<keyword evidence="1" id="KW-0812">Transmembrane</keyword>
<keyword evidence="1" id="KW-0472">Membrane</keyword>
<evidence type="ECO:0000313" key="3">
    <source>
        <dbReference type="Proteomes" id="UP000676565"/>
    </source>
</evidence>